<evidence type="ECO:0000256" key="5">
    <source>
        <dbReference type="ARBA" id="ARBA00023136"/>
    </source>
</evidence>
<sequence length="298" mass="33859">MAWKGKTRGGLLGYKIFVSVLKTFGIKPAYLLLRIVSAYFLLFSPYAVNSIKKYFGEIHGKKGSDLWKSVYASFYVFGQTILDKIAIMSGMENKYTYDFNGEENLVELKNRGRGGVLVSAHLGNWDIAGFLLKRIGVKINVVMFEAEHEKIKNYLSKIMDTGNMNVIPIKSDLSHIISIRKALANNEIICIHGDRFVQGSRVAYKKFLGKKAYFPSGVFSIIDKFKVPYTFVYCVKGAPDSLHYKLSSTPVFEPDGTLDDIIENYIQVLEEKVSDYPNQWFNYYDFWSENTVGAAIDM</sequence>
<evidence type="ECO:0000256" key="1">
    <source>
        <dbReference type="ARBA" id="ARBA00004533"/>
    </source>
</evidence>
<keyword evidence="9" id="KW-1185">Reference proteome</keyword>
<keyword evidence="4 8" id="KW-0808">Transferase</keyword>
<gene>
    <name evidence="8" type="ORF">HH304_05610</name>
</gene>
<dbReference type="PANTHER" id="PTHR30606:SF10">
    <property type="entry name" value="PHOSPHATIDYLINOSITOL MANNOSIDE ACYLTRANSFERASE"/>
    <property type="match status" value="1"/>
</dbReference>
<evidence type="ECO:0000313" key="8">
    <source>
        <dbReference type="EMBL" id="NMM47868.1"/>
    </source>
</evidence>
<dbReference type="Pfam" id="PF03279">
    <property type="entry name" value="Lip_A_acyltrans"/>
    <property type="match status" value="1"/>
</dbReference>
<feature type="transmembrane region" description="Helical" evidence="7">
    <location>
        <begin position="29"/>
        <end position="48"/>
    </location>
</feature>
<proteinExistence type="predicted"/>
<accession>A0A848IXH4</accession>
<dbReference type="RefSeq" id="WP_169678823.1">
    <property type="nucleotide sequence ID" value="NZ_JABBNU010000003.1"/>
</dbReference>
<evidence type="ECO:0000256" key="7">
    <source>
        <dbReference type="SAM" id="Phobius"/>
    </source>
</evidence>
<dbReference type="GO" id="GO:0009247">
    <property type="term" value="P:glycolipid biosynthetic process"/>
    <property type="evidence" value="ECO:0007669"/>
    <property type="project" value="UniProtKB-ARBA"/>
</dbReference>
<keyword evidence="3" id="KW-0997">Cell inner membrane</keyword>
<dbReference type="Proteomes" id="UP000559010">
    <property type="component" value="Unassembled WGS sequence"/>
</dbReference>
<keyword evidence="6 8" id="KW-0012">Acyltransferase</keyword>
<evidence type="ECO:0000256" key="3">
    <source>
        <dbReference type="ARBA" id="ARBA00022519"/>
    </source>
</evidence>
<evidence type="ECO:0000256" key="6">
    <source>
        <dbReference type="ARBA" id="ARBA00023315"/>
    </source>
</evidence>
<dbReference type="InterPro" id="IPR004960">
    <property type="entry name" value="LipA_acyltrans"/>
</dbReference>
<dbReference type="PANTHER" id="PTHR30606">
    <property type="entry name" value="LIPID A BIOSYNTHESIS LAUROYL ACYLTRANSFERASE"/>
    <property type="match status" value="1"/>
</dbReference>
<dbReference type="GO" id="GO:0005886">
    <property type="term" value="C:plasma membrane"/>
    <property type="evidence" value="ECO:0007669"/>
    <property type="project" value="UniProtKB-SubCell"/>
</dbReference>
<keyword evidence="7" id="KW-0812">Transmembrane</keyword>
<protein>
    <submittedName>
        <fullName evidence="8">Lipid A biosynthesis acyltransferase</fullName>
    </submittedName>
</protein>
<dbReference type="CDD" id="cd07984">
    <property type="entry name" value="LPLAT_LABLAT-like"/>
    <property type="match status" value="1"/>
</dbReference>
<comment type="caution">
    <text evidence="8">The sequence shown here is derived from an EMBL/GenBank/DDBJ whole genome shotgun (WGS) entry which is preliminary data.</text>
</comment>
<dbReference type="EMBL" id="JABBNU010000003">
    <property type="protein sequence ID" value="NMM47868.1"/>
    <property type="molecule type" value="Genomic_DNA"/>
</dbReference>
<reference evidence="8 9" key="1">
    <citation type="submission" date="2020-04" db="EMBL/GenBank/DDBJ databases">
        <title>Flammeovirgaceae bacterium KN852 isolated from deep sea.</title>
        <authorList>
            <person name="Zhang D.-C."/>
        </authorList>
    </citation>
    <scope>NUCLEOTIDE SEQUENCE [LARGE SCALE GENOMIC DNA]</scope>
    <source>
        <strain evidence="8 9">KN852</strain>
    </source>
</reference>
<name>A0A848IXH4_9BACT</name>
<organism evidence="8 9">
    <name type="scientific">Marinigracilibium pacificum</name>
    <dbReference type="NCBI Taxonomy" id="2729599"/>
    <lineage>
        <taxon>Bacteria</taxon>
        <taxon>Pseudomonadati</taxon>
        <taxon>Bacteroidota</taxon>
        <taxon>Cytophagia</taxon>
        <taxon>Cytophagales</taxon>
        <taxon>Flammeovirgaceae</taxon>
        <taxon>Marinigracilibium</taxon>
    </lineage>
</organism>
<keyword evidence="5 7" id="KW-0472">Membrane</keyword>
<dbReference type="AlphaFoldDB" id="A0A848IXH4"/>
<keyword evidence="2" id="KW-1003">Cell membrane</keyword>
<evidence type="ECO:0000256" key="2">
    <source>
        <dbReference type="ARBA" id="ARBA00022475"/>
    </source>
</evidence>
<keyword evidence="7" id="KW-1133">Transmembrane helix</keyword>
<evidence type="ECO:0000256" key="4">
    <source>
        <dbReference type="ARBA" id="ARBA00022679"/>
    </source>
</evidence>
<evidence type="ECO:0000313" key="9">
    <source>
        <dbReference type="Proteomes" id="UP000559010"/>
    </source>
</evidence>
<dbReference type="GO" id="GO:0016746">
    <property type="term" value="F:acyltransferase activity"/>
    <property type="evidence" value="ECO:0007669"/>
    <property type="project" value="UniProtKB-KW"/>
</dbReference>
<comment type="subcellular location">
    <subcellularLocation>
        <location evidence="1">Cell inner membrane</location>
    </subcellularLocation>
</comment>